<evidence type="ECO:0008006" key="4">
    <source>
        <dbReference type="Google" id="ProtNLM"/>
    </source>
</evidence>
<keyword evidence="1" id="KW-1133">Transmembrane helix</keyword>
<evidence type="ECO:0000313" key="2">
    <source>
        <dbReference type="EMBL" id="OEG09873.1"/>
    </source>
</evidence>
<keyword evidence="1" id="KW-0472">Membrane</keyword>
<dbReference type="EMBL" id="MIJY01000044">
    <property type="protein sequence ID" value="OEG09873.1"/>
    <property type="molecule type" value="Genomic_DNA"/>
</dbReference>
<dbReference type="Proteomes" id="UP000095094">
    <property type="component" value="Unassembled WGS sequence"/>
</dbReference>
<feature type="transmembrane region" description="Helical" evidence="1">
    <location>
        <begin position="6"/>
        <end position="24"/>
    </location>
</feature>
<keyword evidence="1" id="KW-0812">Transmembrane</keyword>
<keyword evidence="3" id="KW-1185">Reference proteome</keyword>
<evidence type="ECO:0000313" key="3">
    <source>
        <dbReference type="Proteomes" id="UP000095094"/>
    </source>
</evidence>
<sequence>MSVFFEVVRLIFFIAIIYMVIVLEKDFRNLKTSQKLAVSLVIFTGIIILIPDFIAFGNGFIKGLTESIFTN</sequence>
<organism evidence="2 3">
    <name type="scientific">Enterococcus termitis</name>
    <dbReference type="NCBI Taxonomy" id="332950"/>
    <lineage>
        <taxon>Bacteria</taxon>
        <taxon>Bacillati</taxon>
        <taxon>Bacillota</taxon>
        <taxon>Bacilli</taxon>
        <taxon>Lactobacillales</taxon>
        <taxon>Enterococcaceae</taxon>
        <taxon>Enterococcus</taxon>
    </lineage>
</organism>
<accession>A0A1E5GB09</accession>
<comment type="caution">
    <text evidence="2">The sequence shown here is derived from an EMBL/GenBank/DDBJ whole genome shotgun (WGS) entry which is preliminary data.</text>
</comment>
<reference evidence="3" key="1">
    <citation type="submission" date="2016-09" db="EMBL/GenBank/DDBJ databases">
        <authorList>
            <person name="Gulvik C.A."/>
        </authorList>
    </citation>
    <scope>NUCLEOTIDE SEQUENCE [LARGE SCALE GENOMIC DNA]</scope>
    <source>
        <strain evidence="3">LMG 8895</strain>
    </source>
</reference>
<dbReference type="RefSeq" id="WP_069664626.1">
    <property type="nucleotide sequence ID" value="NZ_JBHUJJ010000001.1"/>
</dbReference>
<feature type="transmembrane region" description="Helical" evidence="1">
    <location>
        <begin position="36"/>
        <end position="61"/>
    </location>
</feature>
<proteinExistence type="predicted"/>
<dbReference type="AlphaFoldDB" id="A0A1E5GB09"/>
<protein>
    <recommendedName>
        <fullName evidence="4">Stage III sporulation protein AC</fullName>
    </recommendedName>
</protein>
<dbReference type="OrthoDB" id="9923678at2"/>
<gene>
    <name evidence="2" type="ORF">BCR25_10240</name>
</gene>
<evidence type="ECO:0000256" key="1">
    <source>
        <dbReference type="SAM" id="Phobius"/>
    </source>
</evidence>
<name>A0A1E5GB09_9ENTE</name>